<keyword evidence="9" id="KW-1185">Reference proteome</keyword>
<dbReference type="Pfam" id="PF00035">
    <property type="entry name" value="dsrm"/>
    <property type="match status" value="1"/>
</dbReference>
<keyword evidence="3" id="KW-0288">FMN</keyword>
<accession>A0AAD9PAV3</accession>
<evidence type="ECO:0000256" key="2">
    <source>
        <dbReference type="ARBA" id="ARBA00022630"/>
    </source>
</evidence>
<dbReference type="SUPFAM" id="SSF51395">
    <property type="entry name" value="FMN-linked oxidoreductases"/>
    <property type="match status" value="1"/>
</dbReference>
<dbReference type="EMBL" id="JAODUO010000054">
    <property type="protein sequence ID" value="KAK2191314.1"/>
    <property type="molecule type" value="Genomic_DNA"/>
</dbReference>
<dbReference type="GO" id="GO:0017150">
    <property type="term" value="F:tRNA dihydrouridine synthase activity"/>
    <property type="evidence" value="ECO:0007669"/>
    <property type="project" value="InterPro"/>
</dbReference>
<keyword evidence="4" id="KW-0819">tRNA processing</keyword>
<dbReference type="Gene3D" id="3.20.20.70">
    <property type="entry name" value="Aldolase class I"/>
    <property type="match status" value="1"/>
</dbReference>
<dbReference type="InterPro" id="IPR018517">
    <property type="entry name" value="tRNA_hU_synthase_CS"/>
</dbReference>
<evidence type="ECO:0000256" key="5">
    <source>
        <dbReference type="ARBA" id="ARBA00023002"/>
    </source>
</evidence>
<comment type="caution">
    <text evidence="8">The sequence shown here is derived from an EMBL/GenBank/DDBJ whole genome shotgun (WGS) entry which is preliminary data.</text>
</comment>
<keyword evidence="5" id="KW-0560">Oxidoreductase</keyword>
<feature type="region of interest" description="Disordered" evidence="6">
    <location>
        <begin position="439"/>
        <end position="471"/>
    </location>
</feature>
<dbReference type="InterPro" id="IPR014720">
    <property type="entry name" value="dsRBD_dom"/>
</dbReference>
<comment type="cofactor">
    <cofactor evidence="1">
        <name>FMN</name>
        <dbReference type="ChEBI" id="CHEBI:58210"/>
    </cofactor>
</comment>
<dbReference type="InterPro" id="IPR013785">
    <property type="entry name" value="Aldolase_TIM"/>
</dbReference>
<evidence type="ECO:0000256" key="6">
    <source>
        <dbReference type="SAM" id="MobiDB-lite"/>
    </source>
</evidence>
<dbReference type="CDD" id="cd02801">
    <property type="entry name" value="DUS_like_FMN"/>
    <property type="match status" value="1"/>
</dbReference>
<dbReference type="PANTHER" id="PTHR45936">
    <property type="entry name" value="TRNA-DIHYDROURIDINE(20) SYNTHASE [NAD(P)+]-LIKE"/>
    <property type="match status" value="1"/>
</dbReference>
<dbReference type="GO" id="GO:0050660">
    <property type="term" value="F:flavin adenine dinucleotide binding"/>
    <property type="evidence" value="ECO:0007669"/>
    <property type="project" value="InterPro"/>
</dbReference>
<dbReference type="InterPro" id="IPR035587">
    <property type="entry name" value="DUS-like_FMN-bd"/>
</dbReference>
<dbReference type="PANTHER" id="PTHR45936:SF1">
    <property type="entry name" value="TRNA-DIHYDROURIDINE(20) SYNTHASE [NAD(P)+]-LIKE"/>
    <property type="match status" value="1"/>
</dbReference>
<proteinExistence type="predicted"/>
<sequence length="564" mass="63014">MDYRDKLVLAPMVRVCTLPMRLLALDYGADLVYCEEIIDFKMLRTKRIENNVLGTVDFITDDGTLAFRTCAKEKGKVVFQLGTADPQRALQAAKLVEKDVAAIDVNMGCPKEFSIRGGMGAALLKQPQKVKEILTALVQGLSIPVTCKIRLLPTLEETLSLAKLIEGTGISALGLHGRTQRERNQHQNHNDLIKVIAQNLTIPVIANGGSREIKRFEDIAKFRDETGASSVMLARAVQWNPSILRREGLLPIHSIIKAYLKYAIDYDSVSMNAKYCVQQLLREELETPPGKALLAAGSLRQICDIWRMAEYYDEAQLSQSKAKTDLKRSLEIDGIECIKKKKLEDGTEVYDLELKYNRRNYGPKTSPKMILYQWAMLHKFPAPKYSVEFDKEFKTYCATLTFNDVKYRSSAWDKSKKFAEQATATVCLQVLGISDDRLSNSVPELPPNLSPGQQDLADKQSEERTETESTKLQSAVVEDTLMNQHSHVESVNRHTPVNSNSPKTTCAQKHGDFVHEQSVDMTCDTDQCVTIDSNSGSRTLPLVPMSVGPTYKCSVTDPNQPSAS</sequence>
<dbReference type="Proteomes" id="UP001209878">
    <property type="component" value="Unassembled WGS sequence"/>
</dbReference>
<dbReference type="CDD" id="cd19871">
    <property type="entry name" value="DSRM_DUS2L"/>
    <property type="match status" value="1"/>
</dbReference>
<evidence type="ECO:0000259" key="7">
    <source>
        <dbReference type="SMART" id="SM00358"/>
    </source>
</evidence>
<dbReference type="GO" id="GO:0005737">
    <property type="term" value="C:cytoplasm"/>
    <property type="evidence" value="ECO:0007669"/>
    <property type="project" value="TreeGrafter"/>
</dbReference>
<reference evidence="8" key="1">
    <citation type="journal article" date="2023" name="Mol. Biol. Evol.">
        <title>Third-Generation Sequencing Reveals the Adaptive Role of the Epigenome in Three Deep-Sea Polychaetes.</title>
        <authorList>
            <person name="Perez M."/>
            <person name="Aroh O."/>
            <person name="Sun Y."/>
            <person name="Lan Y."/>
            <person name="Juniper S.K."/>
            <person name="Young C.R."/>
            <person name="Angers B."/>
            <person name="Qian P.Y."/>
        </authorList>
    </citation>
    <scope>NUCLEOTIDE SEQUENCE</scope>
    <source>
        <strain evidence="8">R07B-5</strain>
    </source>
</reference>
<dbReference type="InterPro" id="IPR052582">
    <property type="entry name" value="tRNA-DUS-like"/>
</dbReference>
<dbReference type="SUPFAM" id="SSF54768">
    <property type="entry name" value="dsRNA-binding domain-like"/>
    <property type="match status" value="1"/>
</dbReference>
<dbReference type="SMART" id="SM00358">
    <property type="entry name" value="DSRM"/>
    <property type="match status" value="1"/>
</dbReference>
<dbReference type="AlphaFoldDB" id="A0AAD9PAV3"/>
<dbReference type="InterPro" id="IPR044463">
    <property type="entry name" value="DUS2_DSRM"/>
</dbReference>
<evidence type="ECO:0000313" key="9">
    <source>
        <dbReference type="Proteomes" id="UP001209878"/>
    </source>
</evidence>
<evidence type="ECO:0000256" key="4">
    <source>
        <dbReference type="ARBA" id="ARBA00022694"/>
    </source>
</evidence>
<keyword evidence="2" id="KW-0285">Flavoprotein</keyword>
<dbReference type="GO" id="GO:0000049">
    <property type="term" value="F:tRNA binding"/>
    <property type="evidence" value="ECO:0007669"/>
    <property type="project" value="InterPro"/>
</dbReference>
<evidence type="ECO:0000256" key="1">
    <source>
        <dbReference type="ARBA" id="ARBA00001917"/>
    </source>
</evidence>
<dbReference type="PROSITE" id="PS01136">
    <property type="entry name" value="UPF0034"/>
    <property type="match status" value="1"/>
</dbReference>
<gene>
    <name evidence="8" type="ORF">NP493_54g01036</name>
</gene>
<protein>
    <recommendedName>
        <fullName evidence="7">DRBM domain-containing protein</fullName>
    </recommendedName>
</protein>
<feature type="domain" description="DRBM" evidence="7">
    <location>
        <begin position="367"/>
        <end position="432"/>
    </location>
</feature>
<dbReference type="Pfam" id="PF01207">
    <property type="entry name" value="Dus"/>
    <property type="match status" value="1"/>
</dbReference>
<evidence type="ECO:0000256" key="3">
    <source>
        <dbReference type="ARBA" id="ARBA00022643"/>
    </source>
</evidence>
<name>A0AAD9PAV3_RIDPI</name>
<feature type="compositionally biased region" description="Basic and acidic residues" evidence="6">
    <location>
        <begin position="456"/>
        <end position="469"/>
    </location>
</feature>
<evidence type="ECO:0000313" key="8">
    <source>
        <dbReference type="EMBL" id="KAK2191314.1"/>
    </source>
</evidence>
<organism evidence="8 9">
    <name type="scientific">Ridgeia piscesae</name>
    <name type="common">Tubeworm</name>
    <dbReference type="NCBI Taxonomy" id="27915"/>
    <lineage>
        <taxon>Eukaryota</taxon>
        <taxon>Metazoa</taxon>
        <taxon>Spiralia</taxon>
        <taxon>Lophotrochozoa</taxon>
        <taxon>Annelida</taxon>
        <taxon>Polychaeta</taxon>
        <taxon>Sedentaria</taxon>
        <taxon>Canalipalpata</taxon>
        <taxon>Sabellida</taxon>
        <taxon>Siboglinidae</taxon>
        <taxon>Ridgeia</taxon>
    </lineage>
</organism>
<dbReference type="Gene3D" id="3.30.160.20">
    <property type="match status" value="1"/>
</dbReference>